<reference evidence="2" key="3">
    <citation type="submission" date="2010-09" db="EMBL/GenBank/DDBJ databases">
        <title>Annotation of Gaeumannomyces graminis var. tritici R3-111a-1.</title>
        <authorList>
            <consortium name="The Broad Institute Genome Sequencing Platform"/>
            <person name="Ma L.-J."/>
            <person name="Dead R."/>
            <person name="Young S.K."/>
            <person name="Zeng Q."/>
            <person name="Gargeya S."/>
            <person name="Fitzgerald M."/>
            <person name="Haas B."/>
            <person name="Abouelleil A."/>
            <person name="Alvarado L."/>
            <person name="Arachchi H.M."/>
            <person name="Berlin A."/>
            <person name="Brown A."/>
            <person name="Chapman S.B."/>
            <person name="Chen Z."/>
            <person name="Dunbar C."/>
            <person name="Freedman E."/>
            <person name="Gearin G."/>
            <person name="Gellesch M."/>
            <person name="Goldberg J."/>
            <person name="Griggs A."/>
            <person name="Gujja S."/>
            <person name="Heiman D."/>
            <person name="Howarth C."/>
            <person name="Larson L."/>
            <person name="Lui A."/>
            <person name="MacDonald P.J.P."/>
            <person name="Mehta T."/>
            <person name="Montmayeur A."/>
            <person name="Murphy C."/>
            <person name="Neiman D."/>
            <person name="Pearson M."/>
            <person name="Priest M."/>
            <person name="Roberts A."/>
            <person name="Saif S."/>
            <person name="Shea T."/>
            <person name="Shenoy N."/>
            <person name="Sisk P."/>
            <person name="Stolte C."/>
            <person name="Sykes S."/>
            <person name="Yandava C."/>
            <person name="Wortman J."/>
            <person name="Nusbaum C."/>
            <person name="Birren B."/>
        </authorList>
    </citation>
    <scope>NUCLEOTIDE SEQUENCE</scope>
    <source>
        <strain evidence="2">R3-111a-1</strain>
    </source>
</reference>
<accession>J3PCY4</accession>
<dbReference type="VEuPathDB" id="FungiDB:GGTG_11357"/>
<evidence type="ECO:0000313" key="2">
    <source>
        <dbReference type="EMBL" id="EJT70329.1"/>
    </source>
</evidence>
<sequence length="64" mass="7137">MLNNLNNGRKIPHVPSALVARFTLFFGGSFFAAAVKTRRGVTGKTFVKGLKSCKRKRARWTRGI</sequence>
<dbReference type="EMBL" id="GL385401">
    <property type="protein sequence ID" value="EJT70329.1"/>
    <property type="molecule type" value="Genomic_DNA"/>
</dbReference>
<dbReference type="AlphaFoldDB" id="J3PCY4"/>
<keyword evidence="1" id="KW-1133">Transmembrane helix</keyword>
<reference evidence="3" key="5">
    <citation type="submission" date="2018-04" db="UniProtKB">
        <authorList>
            <consortium name="EnsemblFungi"/>
        </authorList>
    </citation>
    <scope>IDENTIFICATION</scope>
    <source>
        <strain evidence="3">R3-111a-1</strain>
    </source>
</reference>
<protein>
    <submittedName>
        <fullName evidence="2 3">Uncharacterized protein</fullName>
    </submittedName>
</protein>
<keyword evidence="4" id="KW-1185">Reference proteome</keyword>
<dbReference type="Proteomes" id="UP000006039">
    <property type="component" value="Unassembled WGS sequence"/>
</dbReference>
<keyword evidence="1" id="KW-0472">Membrane</keyword>
<name>J3PCY4_GAET3</name>
<organism evidence="2">
    <name type="scientific">Gaeumannomyces tritici (strain R3-111a-1)</name>
    <name type="common">Wheat and barley take-all root rot fungus</name>
    <name type="synonym">Gaeumannomyces graminis var. tritici</name>
    <dbReference type="NCBI Taxonomy" id="644352"/>
    <lineage>
        <taxon>Eukaryota</taxon>
        <taxon>Fungi</taxon>
        <taxon>Dikarya</taxon>
        <taxon>Ascomycota</taxon>
        <taxon>Pezizomycotina</taxon>
        <taxon>Sordariomycetes</taxon>
        <taxon>Sordariomycetidae</taxon>
        <taxon>Magnaporthales</taxon>
        <taxon>Magnaporthaceae</taxon>
        <taxon>Gaeumannomyces</taxon>
    </lineage>
</organism>
<dbReference type="HOGENOM" id="CLU_2867779_0_0_1"/>
<dbReference type="RefSeq" id="XP_009227507.1">
    <property type="nucleotide sequence ID" value="XM_009229243.1"/>
</dbReference>
<feature type="transmembrane region" description="Helical" evidence="1">
    <location>
        <begin position="12"/>
        <end position="35"/>
    </location>
</feature>
<reference evidence="4" key="1">
    <citation type="submission" date="2010-07" db="EMBL/GenBank/DDBJ databases">
        <title>The genome sequence of Gaeumannomyces graminis var. tritici strain R3-111a-1.</title>
        <authorList>
            <consortium name="The Broad Institute Genome Sequencing Platform"/>
            <person name="Ma L.-J."/>
            <person name="Dead R."/>
            <person name="Young S."/>
            <person name="Zeng Q."/>
            <person name="Koehrsen M."/>
            <person name="Alvarado L."/>
            <person name="Berlin A."/>
            <person name="Chapman S.B."/>
            <person name="Chen Z."/>
            <person name="Freedman E."/>
            <person name="Gellesch M."/>
            <person name="Goldberg J."/>
            <person name="Griggs A."/>
            <person name="Gujja S."/>
            <person name="Heilman E.R."/>
            <person name="Heiman D."/>
            <person name="Hepburn T."/>
            <person name="Howarth C."/>
            <person name="Jen D."/>
            <person name="Larson L."/>
            <person name="Mehta T."/>
            <person name="Neiman D."/>
            <person name="Pearson M."/>
            <person name="Roberts A."/>
            <person name="Saif S."/>
            <person name="Shea T."/>
            <person name="Shenoy N."/>
            <person name="Sisk P."/>
            <person name="Stolte C."/>
            <person name="Sykes S."/>
            <person name="Walk T."/>
            <person name="White J."/>
            <person name="Yandava C."/>
            <person name="Haas B."/>
            <person name="Nusbaum C."/>
            <person name="Birren B."/>
        </authorList>
    </citation>
    <scope>NUCLEOTIDE SEQUENCE [LARGE SCALE GENOMIC DNA]</scope>
    <source>
        <strain evidence="4">R3-111a-1</strain>
    </source>
</reference>
<dbReference type="EnsemblFungi" id="EJT70329">
    <property type="protein sequence ID" value="EJT70329"/>
    <property type="gene ID" value="GGTG_11357"/>
</dbReference>
<evidence type="ECO:0000256" key="1">
    <source>
        <dbReference type="SAM" id="Phobius"/>
    </source>
</evidence>
<reference evidence="3" key="4">
    <citation type="journal article" date="2015" name="G3 (Bethesda)">
        <title>Genome sequences of three phytopathogenic species of the Magnaporthaceae family of fungi.</title>
        <authorList>
            <person name="Okagaki L.H."/>
            <person name="Nunes C.C."/>
            <person name="Sailsbery J."/>
            <person name="Clay B."/>
            <person name="Brown D."/>
            <person name="John T."/>
            <person name="Oh Y."/>
            <person name="Young N."/>
            <person name="Fitzgerald M."/>
            <person name="Haas B.J."/>
            <person name="Zeng Q."/>
            <person name="Young S."/>
            <person name="Adiconis X."/>
            <person name="Fan L."/>
            <person name="Levin J.Z."/>
            <person name="Mitchell T.K."/>
            <person name="Okubara P.A."/>
            <person name="Farman M.L."/>
            <person name="Kohn L.M."/>
            <person name="Birren B."/>
            <person name="Ma L.-J."/>
            <person name="Dean R.A."/>
        </authorList>
    </citation>
    <scope>NUCLEOTIDE SEQUENCE</scope>
    <source>
        <strain evidence="3">R3-111a-1</strain>
    </source>
</reference>
<reference evidence="2" key="2">
    <citation type="submission" date="2010-07" db="EMBL/GenBank/DDBJ databases">
        <authorList>
            <consortium name="The Broad Institute Genome Sequencing Platform"/>
            <consortium name="Broad Institute Genome Sequencing Center for Infectious Disease"/>
            <person name="Ma L.-J."/>
            <person name="Dead R."/>
            <person name="Young S."/>
            <person name="Zeng Q."/>
            <person name="Koehrsen M."/>
            <person name="Alvarado L."/>
            <person name="Berlin A."/>
            <person name="Chapman S.B."/>
            <person name="Chen Z."/>
            <person name="Freedman E."/>
            <person name="Gellesch M."/>
            <person name="Goldberg J."/>
            <person name="Griggs A."/>
            <person name="Gujja S."/>
            <person name="Heilman E.R."/>
            <person name="Heiman D."/>
            <person name="Hepburn T."/>
            <person name="Howarth C."/>
            <person name="Jen D."/>
            <person name="Larson L."/>
            <person name="Mehta T."/>
            <person name="Neiman D."/>
            <person name="Pearson M."/>
            <person name="Roberts A."/>
            <person name="Saif S."/>
            <person name="Shea T."/>
            <person name="Shenoy N."/>
            <person name="Sisk P."/>
            <person name="Stolte C."/>
            <person name="Sykes S."/>
            <person name="Walk T."/>
            <person name="White J."/>
            <person name="Yandava C."/>
            <person name="Haas B."/>
            <person name="Nusbaum C."/>
            <person name="Birren B."/>
        </authorList>
    </citation>
    <scope>NUCLEOTIDE SEQUENCE</scope>
    <source>
        <strain evidence="2">R3-111a-1</strain>
    </source>
</reference>
<proteinExistence type="predicted"/>
<dbReference type="GeneID" id="20351815"/>
<evidence type="ECO:0000313" key="4">
    <source>
        <dbReference type="Proteomes" id="UP000006039"/>
    </source>
</evidence>
<keyword evidence="1" id="KW-0812">Transmembrane</keyword>
<evidence type="ECO:0000313" key="3">
    <source>
        <dbReference type="EnsemblFungi" id="EJT70329"/>
    </source>
</evidence>
<gene>
    <name evidence="3" type="primary">20351815</name>
    <name evidence="2" type="ORF">GGTG_11357</name>
</gene>